<sequence length="56" mass="6120">MSDPDQVAGMAYGVIQEEKPYPARFSFLIDPEGKIAKVYNTVVPAEHPDEVLADLG</sequence>
<evidence type="ECO:0000313" key="1">
    <source>
        <dbReference type="EMBL" id="SVB04241.1"/>
    </source>
</evidence>
<dbReference type="EMBL" id="UINC01026564">
    <property type="protein sequence ID" value="SVB04241.1"/>
    <property type="molecule type" value="Genomic_DNA"/>
</dbReference>
<name>A0A382ASG7_9ZZZZ</name>
<dbReference type="SUPFAM" id="SSF52833">
    <property type="entry name" value="Thioredoxin-like"/>
    <property type="match status" value="1"/>
</dbReference>
<protein>
    <submittedName>
        <fullName evidence="1">Uncharacterized protein</fullName>
    </submittedName>
</protein>
<organism evidence="1">
    <name type="scientific">marine metagenome</name>
    <dbReference type="NCBI Taxonomy" id="408172"/>
    <lineage>
        <taxon>unclassified sequences</taxon>
        <taxon>metagenomes</taxon>
        <taxon>ecological metagenomes</taxon>
    </lineage>
</organism>
<reference evidence="1" key="1">
    <citation type="submission" date="2018-05" db="EMBL/GenBank/DDBJ databases">
        <authorList>
            <person name="Lanie J.A."/>
            <person name="Ng W.-L."/>
            <person name="Kazmierczak K.M."/>
            <person name="Andrzejewski T.M."/>
            <person name="Davidsen T.M."/>
            <person name="Wayne K.J."/>
            <person name="Tettelin H."/>
            <person name="Glass J.I."/>
            <person name="Rusch D."/>
            <person name="Podicherti R."/>
            <person name="Tsui H.-C.T."/>
            <person name="Winkler M.E."/>
        </authorList>
    </citation>
    <scope>NUCLEOTIDE SEQUENCE</scope>
</reference>
<proteinExistence type="predicted"/>
<dbReference type="Gene3D" id="3.40.30.10">
    <property type="entry name" value="Glutaredoxin"/>
    <property type="match status" value="1"/>
</dbReference>
<dbReference type="AlphaFoldDB" id="A0A382ASG7"/>
<accession>A0A382ASG7</accession>
<gene>
    <name evidence="1" type="ORF">METZ01_LOCUS157095</name>
</gene>
<dbReference type="InterPro" id="IPR036249">
    <property type="entry name" value="Thioredoxin-like_sf"/>
</dbReference>